<dbReference type="Pfam" id="PF02621">
    <property type="entry name" value="VitK2_biosynth"/>
    <property type="match status" value="1"/>
</dbReference>
<evidence type="ECO:0000256" key="2">
    <source>
        <dbReference type="ARBA" id="ARBA00022428"/>
    </source>
</evidence>
<accession>A0A364K2I5</accession>
<reference evidence="5 6" key="2">
    <citation type="submission" date="2018-06" db="EMBL/GenBank/DDBJ databases">
        <authorList>
            <person name="Zhirakovskaya E."/>
        </authorList>
    </citation>
    <scope>NUCLEOTIDE SEQUENCE [LARGE SCALE GENOMIC DNA]</scope>
    <source>
        <strain evidence="5 6">FBKL4.011</strain>
    </source>
</reference>
<sequence>MKPIRISEISYTNVWPIHYYFETAGLSVELIPQVPSQLNQGMAKGEIDLGAISSFAYGAAYPNYVILPNLSVSVRGPVGSIFLFTKGQELHELEGAKIALTNTSWTSVNLLRVILERFEKITPNYITMSPNLEQMMEQADAALMIGDDAIRGSWHNPGYRVYDLGLEWFKRTGLSMTFAVWAVRKEILETRSPELERIYQRFIEAKEKSKRNLTPVIDKAIRKVGGDKEFWQHYFDGLIHDFGKSEIQGLQAYFQYVTELGILKKEIHICTLDSLAKLST</sequence>
<dbReference type="GO" id="GO:0009234">
    <property type="term" value="P:menaquinone biosynthetic process"/>
    <property type="evidence" value="ECO:0007669"/>
    <property type="project" value="UniProtKB-UniRule"/>
</dbReference>
<comment type="similarity">
    <text evidence="4">Belongs to the MqnA/MqnD family. MqnA subfamily.</text>
</comment>
<evidence type="ECO:0000256" key="3">
    <source>
        <dbReference type="ARBA" id="ARBA00023239"/>
    </source>
</evidence>
<dbReference type="GO" id="GO:0016836">
    <property type="term" value="F:hydro-lyase activity"/>
    <property type="evidence" value="ECO:0007669"/>
    <property type="project" value="UniProtKB-UniRule"/>
</dbReference>
<dbReference type="EMBL" id="QJKK01000008">
    <property type="protein sequence ID" value="RAL22632.1"/>
    <property type="molecule type" value="Genomic_DNA"/>
</dbReference>
<keyword evidence="2 4" id="KW-0474">Menaquinone biosynthesis</keyword>
<name>A0A364K2I5_9BACL</name>
<evidence type="ECO:0000313" key="5">
    <source>
        <dbReference type="EMBL" id="RAL22632.1"/>
    </source>
</evidence>
<dbReference type="EC" id="4.2.1.151" evidence="4"/>
<dbReference type="Proteomes" id="UP000251213">
    <property type="component" value="Unassembled WGS sequence"/>
</dbReference>
<evidence type="ECO:0000256" key="4">
    <source>
        <dbReference type="HAMAP-Rule" id="MF_00995"/>
    </source>
</evidence>
<dbReference type="HAMAP" id="MF_00995">
    <property type="entry name" value="MqnA"/>
    <property type="match status" value="1"/>
</dbReference>
<comment type="caution">
    <text evidence="5">The sequence shown here is derived from an EMBL/GenBank/DDBJ whole genome shotgun (WGS) entry which is preliminary data.</text>
</comment>
<comment type="pathway">
    <text evidence="1 4">Quinol/quinone metabolism; menaquinone biosynthesis.</text>
</comment>
<dbReference type="SUPFAM" id="SSF53850">
    <property type="entry name" value="Periplasmic binding protein-like II"/>
    <property type="match status" value="1"/>
</dbReference>
<dbReference type="Gene3D" id="3.40.190.10">
    <property type="entry name" value="Periplasmic binding protein-like II"/>
    <property type="match status" value="2"/>
</dbReference>
<dbReference type="PANTHER" id="PTHR37690:SF1">
    <property type="entry name" value="CHORISMATE DEHYDRATASE"/>
    <property type="match status" value="1"/>
</dbReference>
<dbReference type="UniPathway" id="UPA00079"/>
<comment type="catalytic activity">
    <reaction evidence="4">
        <text>chorismate = 3-[(1-carboxyvinyl)-oxy]benzoate + H2O</text>
        <dbReference type="Rhea" id="RHEA:40051"/>
        <dbReference type="ChEBI" id="CHEBI:15377"/>
        <dbReference type="ChEBI" id="CHEBI:29748"/>
        <dbReference type="ChEBI" id="CHEBI:76981"/>
        <dbReference type="EC" id="4.2.1.151"/>
    </reaction>
</comment>
<dbReference type="OrthoDB" id="9810112at2"/>
<keyword evidence="6" id="KW-1185">Reference proteome</keyword>
<dbReference type="InterPro" id="IPR003773">
    <property type="entry name" value="Menaquinone_biosynth"/>
</dbReference>
<dbReference type="AlphaFoldDB" id="A0A364K2I5"/>
<dbReference type="InterPro" id="IPR030868">
    <property type="entry name" value="MqnA"/>
</dbReference>
<proteinExistence type="inferred from homology"/>
<comment type="function">
    <text evidence="4">Catalyzes the dehydration of chorismate into 3-[(1-carboxyvinyl)oxy]benzoate, a step in the biosynthesis of menaquinone (MK, vitamin K2).</text>
</comment>
<dbReference type="CDD" id="cd13634">
    <property type="entry name" value="PBP2_Sco4506"/>
    <property type="match status" value="1"/>
</dbReference>
<reference evidence="5 6" key="1">
    <citation type="submission" date="2018-06" db="EMBL/GenBank/DDBJ databases">
        <title>Thermoflavimicrobium daqus sp. nov., a thermophilic microbe isolated from Moutai-flavour Daqu.</title>
        <authorList>
            <person name="Wang X."/>
            <person name="Zhou H."/>
        </authorList>
    </citation>
    <scope>NUCLEOTIDE SEQUENCE [LARGE SCALE GENOMIC DNA]</scope>
    <source>
        <strain evidence="5 6">FBKL4.011</strain>
    </source>
</reference>
<protein>
    <recommendedName>
        <fullName evidence="4">Chorismate dehydratase</fullName>
        <ecNumber evidence="4">4.2.1.151</ecNumber>
    </recommendedName>
    <alternativeName>
        <fullName evidence="4">Menaquinone biosynthetic enzyme MqnA</fullName>
    </alternativeName>
</protein>
<gene>
    <name evidence="4" type="primary">mqnA</name>
    <name evidence="5" type="ORF">DL897_13255</name>
</gene>
<evidence type="ECO:0000256" key="1">
    <source>
        <dbReference type="ARBA" id="ARBA00004863"/>
    </source>
</evidence>
<dbReference type="RefSeq" id="WP_113659635.1">
    <property type="nucleotide sequence ID" value="NZ_KZ845670.1"/>
</dbReference>
<organism evidence="5 6">
    <name type="scientific">Thermoflavimicrobium daqui</name>
    <dbReference type="NCBI Taxonomy" id="2137476"/>
    <lineage>
        <taxon>Bacteria</taxon>
        <taxon>Bacillati</taxon>
        <taxon>Bacillota</taxon>
        <taxon>Bacilli</taxon>
        <taxon>Bacillales</taxon>
        <taxon>Thermoactinomycetaceae</taxon>
        <taxon>Thermoflavimicrobium</taxon>
    </lineage>
</organism>
<dbReference type="PANTHER" id="PTHR37690">
    <property type="entry name" value="CHORISMATE DEHYDRATASE"/>
    <property type="match status" value="1"/>
</dbReference>
<keyword evidence="3 4" id="KW-0456">Lyase</keyword>
<evidence type="ECO:0000313" key="6">
    <source>
        <dbReference type="Proteomes" id="UP000251213"/>
    </source>
</evidence>